<dbReference type="InterPro" id="IPR006016">
    <property type="entry name" value="UspA"/>
</dbReference>
<organism evidence="3 4">
    <name type="scientific">Massilia agri</name>
    <dbReference type="NCBI Taxonomy" id="1886785"/>
    <lineage>
        <taxon>Bacteria</taxon>
        <taxon>Pseudomonadati</taxon>
        <taxon>Pseudomonadota</taxon>
        <taxon>Betaproteobacteria</taxon>
        <taxon>Burkholderiales</taxon>
        <taxon>Oxalobacteraceae</taxon>
        <taxon>Telluria group</taxon>
        <taxon>Massilia</taxon>
    </lineage>
</organism>
<feature type="domain" description="UspA" evidence="2">
    <location>
        <begin position="1"/>
        <end position="143"/>
    </location>
</feature>
<dbReference type="Gene3D" id="3.40.50.620">
    <property type="entry name" value="HUPs"/>
    <property type="match status" value="1"/>
</dbReference>
<dbReference type="InterPro" id="IPR014729">
    <property type="entry name" value="Rossmann-like_a/b/a_fold"/>
</dbReference>
<sequence length="145" mass="15496">MYKRILLPTDGSVASQRAIQSGVDFARSIGAEVVAMTATPEFHALTANAEMLEQTRDEYLAASRASGQRLLDQAAAVARDAGVPCTVVQVVSDEPYEAIIATARDKLCDLIVMASHGRRGIKGLLLGSETQKVLVHSAIPVLVHR</sequence>
<dbReference type="EMBL" id="JANUHA010000006">
    <property type="protein sequence ID" value="MCS0596832.1"/>
    <property type="molecule type" value="Genomic_DNA"/>
</dbReference>
<comment type="caution">
    <text evidence="3">The sequence shown here is derived from an EMBL/GenBank/DDBJ whole genome shotgun (WGS) entry which is preliminary data.</text>
</comment>
<name>A0ABT2AKQ2_9BURK</name>
<evidence type="ECO:0000256" key="1">
    <source>
        <dbReference type="ARBA" id="ARBA00008791"/>
    </source>
</evidence>
<dbReference type="PANTHER" id="PTHR46268">
    <property type="entry name" value="STRESS RESPONSE PROTEIN NHAX"/>
    <property type="match status" value="1"/>
</dbReference>
<reference evidence="3 4" key="1">
    <citation type="submission" date="2022-08" db="EMBL/GenBank/DDBJ databases">
        <title>Reclassification of Massilia species as members of the genera Telluria, Duganella, Pseudoduganella, Mokoshia gen. nov. and Zemynaea gen. nov. using orthogonal and non-orthogonal genome-based approaches.</title>
        <authorList>
            <person name="Bowman J.P."/>
        </authorList>
    </citation>
    <scope>NUCLEOTIDE SEQUENCE [LARGE SCALE GENOMIC DNA]</scope>
    <source>
        <strain evidence="3 4">JCM 31661</strain>
    </source>
</reference>
<gene>
    <name evidence="3" type="ORF">NX780_10755</name>
</gene>
<comment type="similarity">
    <text evidence="1">Belongs to the universal stress protein A family.</text>
</comment>
<dbReference type="InterPro" id="IPR006015">
    <property type="entry name" value="Universal_stress_UspA"/>
</dbReference>
<dbReference type="PANTHER" id="PTHR46268:SF15">
    <property type="entry name" value="UNIVERSAL STRESS PROTEIN HP_0031"/>
    <property type="match status" value="1"/>
</dbReference>
<dbReference type="CDD" id="cd00293">
    <property type="entry name" value="USP-like"/>
    <property type="match status" value="1"/>
</dbReference>
<evidence type="ECO:0000313" key="4">
    <source>
        <dbReference type="Proteomes" id="UP001206572"/>
    </source>
</evidence>
<dbReference type="Proteomes" id="UP001206572">
    <property type="component" value="Unassembled WGS sequence"/>
</dbReference>
<dbReference type="Pfam" id="PF00582">
    <property type="entry name" value="Usp"/>
    <property type="match status" value="1"/>
</dbReference>
<dbReference type="RefSeq" id="WP_258827865.1">
    <property type="nucleotide sequence ID" value="NZ_JANUHA010000006.1"/>
</dbReference>
<dbReference type="PRINTS" id="PR01438">
    <property type="entry name" value="UNVRSLSTRESS"/>
</dbReference>
<proteinExistence type="inferred from homology"/>
<dbReference type="SUPFAM" id="SSF52402">
    <property type="entry name" value="Adenine nucleotide alpha hydrolases-like"/>
    <property type="match status" value="1"/>
</dbReference>
<evidence type="ECO:0000259" key="2">
    <source>
        <dbReference type="Pfam" id="PF00582"/>
    </source>
</evidence>
<evidence type="ECO:0000313" key="3">
    <source>
        <dbReference type="EMBL" id="MCS0596832.1"/>
    </source>
</evidence>
<accession>A0ABT2AKQ2</accession>
<keyword evidence="4" id="KW-1185">Reference proteome</keyword>
<protein>
    <submittedName>
        <fullName evidence="3">Universal stress protein</fullName>
    </submittedName>
</protein>